<dbReference type="InterPro" id="IPR017972">
    <property type="entry name" value="Cyt_P450_CS"/>
</dbReference>
<evidence type="ECO:0000256" key="16">
    <source>
        <dbReference type="SAM" id="Phobius"/>
    </source>
</evidence>
<evidence type="ECO:0000256" key="4">
    <source>
        <dbReference type="ARBA" id="ARBA00010617"/>
    </source>
</evidence>
<proteinExistence type="inferred from homology"/>
<feature type="binding site" description="axial binding residue" evidence="13">
    <location>
        <position position="426"/>
    </location>
    <ligand>
        <name>heme</name>
        <dbReference type="ChEBI" id="CHEBI:30413"/>
    </ligand>
    <ligandPart>
        <name>Fe</name>
        <dbReference type="ChEBI" id="CHEBI:18248"/>
    </ligandPart>
</feature>
<name>A0A3B3RUX8_9TELE</name>
<reference evidence="17" key="1">
    <citation type="submission" date="2025-08" db="UniProtKB">
        <authorList>
            <consortium name="Ensembl"/>
        </authorList>
    </citation>
    <scope>IDENTIFICATION</scope>
</reference>
<reference evidence="17" key="2">
    <citation type="submission" date="2025-09" db="UniProtKB">
        <authorList>
            <consortium name="Ensembl"/>
        </authorList>
    </citation>
    <scope>IDENTIFICATION</scope>
</reference>
<evidence type="ECO:0000256" key="10">
    <source>
        <dbReference type="ARBA" id="ARBA00023004"/>
    </source>
</evidence>
<keyword evidence="8" id="KW-0492">Microsome</keyword>
<keyword evidence="7" id="KW-0256">Endoplasmic reticulum</keyword>
<dbReference type="GO" id="GO:0020037">
    <property type="term" value="F:heme binding"/>
    <property type="evidence" value="ECO:0007669"/>
    <property type="project" value="InterPro"/>
</dbReference>
<dbReference type="Gene3D" id="1.10.630.10">
    <property type="entry name" value="Cytochrome P450"/>
    <property type="match status" value="1"/>
</dbReference>
<dbReference type="Proteomes" id="UP000261540">
    <property type="component" value="Unplaced"/>
</dbReference>
<dbReference type="PROSITE" id="PS00086">
    <property type="entry name" value="CYTOCHROME_P450"/>
    <property type="match status" value="1"/>
</dbReference>
<comment type="similarity">
    <text evidence="4 14">Belongs to the cytochrome P450 family.</text>
</comment>
<dbReference type="STRING" id="1676925.ENSPKIP00000021541"/>
<keyword evidence="16" id="KW-1133">Transmembrane helix</keyword>
<keyword evidence="6 13" id="KW-0479">Metal-binding</keyword>
<organism evidence="17 18">
    <name type="scientific">Paramormyrops kingsleyae</name>
    <dbReference type="NCBI Taxonomy" id="1676925"/>
    <lineage>
        <taxon>Eukaryota</taxon>
        <taxon>Metazoa</taxon>
        <taxon>Chordata</taxon>
        <taxon>Craniata</taxon>
        <taxon>Vertebrata</taxon>
        <taxon>Euteleostomi</taxon>
        <taxon>Actinopterygii</taxon>
        <taxon>Neopterygii</taxon>
        <taxon>Teleostei</taxon>
        <taxon>Osteoglossocephala</taxon>
        <taxon>Osteoglossomorpha</taxon>
        <taxon>Osteoglossiformes</taxon>
        <taxon>Mormyridae</taxon>
        <taxon>Paramormyrops</taxon>
    </lineage>
</organism>
<dbReference type="GO" id="GO:0016712">
    <property type="term" value="F:oxidoreductase activity, acting on paired donors, with incorporation or reduction of molecular oxygen, reduced flavin or flavoprotein as one donor, and incorporation of one atom of oxygen"/>
    <property type="evidence" value="ECO:0007669"/>
    <property type="project" value="TreeGrafter"/>
</dbReference>
<dbReference type="AlphaFoldDB" id="A0A3B3RUX8"/>
<dbReference type="GO" id="GO:0046222">
    <property type="term" value="P:aflatoxin metabolic process"/>
    <property type="evidence" value="ECO:0007669"/>
    <property type="project" value="UniProtKB-ARBA"/>
</dbReference>
<evidence type="ECO:0000256" key="7">
    <source>
        <dbReference type="ARBA" id="ARBA00022824"/>
    </source>
</evidence>
<evidence type="ECO:0008006" key="19">
    <source>
        <dbReference type="Google" id="ProtNLM"/>
    </source>
</evidence>
<dbReference type="InterPro" id="IPR050182">
    <property type="entry name" value="Cytochrome_P450_fam2"/>
</dbReference>
<keyword evidence="12 16" id="KW-0472">Membrane</keyword>
<dbReference type="InterPro" id="IPR001128">
    <property type="entry name" value="Cyt_P450"/>
</dbReference>
<evidence type="ECO:0000256" key="8">
    <source>
        <dbReference type="ARBA" id="ARBA00022848"/>
    </source>
</evidence>
<dbReference type="PRINTS" id="PR00385">
    <property type="entry name" value="P450"/>
</dbReference>
<keyword evidence="16" id="KW-0812">Transmembrane</keyword>
<dbReference type="InterPro" id="IPR002401">
    <property type="entry name" value="Cyt_P450_E_grp-I"/>
</dbReference>
<evidence type="ECO:0000256" key="2">
    <source>
        <dbReference type="ARBA" id="ARBA00004524"/>
    </source>
</evidence>
<keyword evidence="5 13" id="KW-0349">Heme</keyword>
<dbReference type="GO" id="GO:0006805">
    <property type="term" value="P:xenobiotic metabolic process"/>
    <property type="evidence" value="ECO:0007669"/>
    <property type="project" value="TreeGrafter"/>
</dbReference>
<keyword evidence="11 14" id="KW-0503">Monooxygenase</keyword>
<evidence type="ECO:0000313" key="18">
    <source>
        <dbReference type="Proteomes" id="UP000261540"/>
    </source>
</evidence>
<evidence type="ECO:0000256" key="15">
    <source>
        <dbReference type="SAM" id="Coils"/>
    </source>
</evidence>
<evidence type="ECO:0000256" key="1">
    <source>
        <dbReference type="ARBA" id="ARBA00001971"/>
    </source>
</evidence>
<dbReference type="InterPro" id="IPR036396">
    <property type="entry name" value="Cyt_P450_sf"/>
</dbReference>
<dbReference type="PANTHER" id="PTHR24300:SF319">
    <property type="entry name" value="CYTOCHROME P450, FAMILY 2, SUBFAMILY AC, POLYPEPTIDE 1"/>
    <property type="match status" value="1"/>
</dbReference>
<evidence type="ECO:0000256" key="3">
    <source>
        <dbReference type="ARBA" id="ARBA00004586"/>
    </source>
</evidence>
<accession>A0A3B3RUX8</accession>
<dbReference type="GO" id="GO:0005789">
    <property type="term" value="C:endoplasmic reticulum membrane"/>
    <property type="evidence" value="ECO:0007669"/>
    <property type="project" value="UniProtKB-SubCell"/>
</dbReference>
<dbReference type="GO" id="GO:0005506">
    <property type="term" value="F:iron ion binding"/>
    <property type="evidence" value="ECO:0007669"/>
    <property type="project" value="InterPro"/>
</dbReference>
<keyword evidence="15" id="KW-0175">Coiled coil</keyword>
<comment type="cofactor">
    <cofactor evidence="1 13">
        <name>heme</name>
        <dbReference type="ChEBI" id="CHEBI:30413"/>
    </cofactor>
</comment>
<evidence type="ECO:0000256" key="13">
    <source>
        <dbReference type="PIRSR" id="PIRSR602401-1"/>
    </source>
</evidence>
<evidence type="ECO:0000256" key="12">
    <source>
        <dbReference type="ARBA" id="ARBA00023136"/>
    </source>
</evidence>
<dbReference type="Pfam" id="PF00067">
    <property type="entry name" value="p450"/>
    <property type="match status" value="1"/>
</dbReference>
<dbReference type="Ensembl" id="ENSPKIT00000002181.1">
    <property type="protein sequence ID" value="ENSPKIP00000021541.1"/>
    <property type="gene ID" value="ENSPKIG00000005885.1"/>
</dbReference>
<evidence type="ECO:0000256" key="5">
    <source>
        <dbReference type="ARBA" id="ARBA00022617"/>
    </source>
</evidence>
<evidence type="ECO:0000256" key="9">
    <source>
        <dbReference type="ARBA" id="ARBA00023002"/>
    </source>
</evidence>
<dbReference type="FunFam" id="1.10.630.10:FF:000010">
    <property type="entry name" value="cytochrome P450 2W1 isoform X2"/>
    <property type="match status" value="1"/>
</dbReference>
<evidence type="ECO:0000256" key="6">
    <source>
        <dbReference type="ARBA" id="ARBA00022723"/>
    </source>
</evidence>
<dbReference type="SUPFAM" id="SSF48264">
    <property type="entry name" value="Cytochrome P450"/>
    <property type="match status" value="1"/>
</dbReference>
<dbReference type="GeneTree" id="ENSGT00940000162649"/>
<comment type="subcellular location">
    <subcellularLocation>
        <location evidence="3">Endoplasmic reticulum membrane</location>
    </subcellularLocation>
    <subcellularLocation>
        <location evidence="2">Microsome membrane</location>
    </subcellularLocation>
</comment>
<evidence type="ECO:0000256" key="11">
    <source>
        <dbReference type="ARBA" id="ARBA00023033"/>
    </source>
</evidence>
<protein>
    <recommendedName>
        <fullName evidence="19">Cytochrome P450 2K1-like</fullName>
    </recommendedName>
</protein>
<evidence type="ECO:0000313" key="17">
    <source>
        <dbReference type="Ensembl" id="ENSPKIP00000021541.1"/>
    </source>
</evidence>
<keyword evidence="10 13" id="KW-0408">Iron</keyword>
<dbReference type="PRINTS" id="PR00463">
    <property type="entry name" value="EP450I"/>
</dbReference>
<feature type="coiled-coil region" evidence="15">
    <location>
        <begin position="227"/>
        <end position="254"/>
    </location>
</feature>
<dbReference type="PANTHER" id="PTHR24300">
    <property type="entry name" value="CYTOCHROME P450 508A4-RELATED"/>
    <property type="match status" value="1"/>
</dbReference>
<sequence length="483" mass="54765">MALLQELFQFPSTVTLLAALLLFLVFWLLSTNHSPGKEPPGPLPLIGNLLQLIKVLSLLQLSEKYGSVFTVHFGPKKVVVLNGFKTEFGERDIFPLFYDVTEGHGVLFSNGDSWKEMRRFALSTLRDLGMGKRGSEEKIIEEIHYMSEVFENFKGEPFDTTRAVNYSVSNIISAIVYGSRFAYDDPEFQRLVNLANESTILAGSPAIQLYNMFPRLGPWLKDWVTLMKIVKSNIEQVKGLVKNLQETLNAEDRRCLVDSFLIRQQEIKQEFSYYHEKNLIITVSNLFGAGTDTTATTLHWGLLLMAKYPDIQDRVQEELDMVTGGRQTRVVDRKNLPYTDAVIHEIQRLANIVPMSLPHITSCDVVFRGYHIKKGTTVIPLLTSVLYDESEWETPHTFNPGHFLDDQGRFRRRDAFLPFSAGRRACLGESLARMELFLFFTSLLQKFRFTPPPGVSESDLDLTPAVGFTLSPSPHKLCAVSRG</sequence>
<dbReference type="GO" id="GO:0006082">
    <property type="term" value="P:organic acid metabolic process"/>
    <property type="evidence" value="ECO:0007669"/>
    <property type="project" value="TreeGrafter"/>
</dbReference>
<keyword evidence="18" id="KW-1185">Reference proteome</keyword>
<evidence type="ECO:0000256" key="14">
    <source>
        <dbReference type="RuleBase" id="RU000461"/>
    </source>
</evidence>
<keyword evidence="9 14" id="KW-0560">Oxidoreductase</keyword>
<feature type="transmembrane region" description="Helical" evidence="16">
    <location>
        <begin position="7"/>
        <end position="29"/>
    </location>
</feature>